<protein>
    <submittedName>
        <fullName evidence="3">PiggyBac transposable element-derived protein 4-like</fullName>
    </submittedName>
</protein>
<evidence type="ECO:0000313" key="2">
    <source>
        <dbReference type="Proteomes" id="UP000694846"/>
    </source>
</evidence>
<proteinExistence type="predicted"/>
<reference evidence="3" key="1">
    <citation type="submission" date="2025-08" db="UniProtKB">
        <authorList>
            <consortium name="RefSeq"/>
        </authorList>
    </citation>
    <scope>IDENTIFICATION</scope>
    <source>
        <tissue evidence="3">Whole body</tissue>
    </source>
</reference>
<accession>A0A8B8G837</accession>
<dbReference type="RefSeq" id="XP_025419389.1">
    <property type="nucleotide sequence ID" value="XM_025563604.1"/>
</dbReference>
<gene>
    <name evidence="3" type="primary">LOC112689762</name>
</gene>
<dbReference type="PANTHER" id="PTHR46599">
    <property type="entry name" value="PIGGYBAC TRANSPOSABLE ELEMENT-DERIVED PROTEIN 4"/>
    <property type="match status" value="1"/>
</dbReference>
<evidence type="ECO:0000259" key="1">
    <source>
        <dbReference type="Pfam" id="PF13843"/>
    </source>
</evidence>
<sequence>MHDGHGDINEETGKPEIIHDYNKTKSGVDTVDQKCSVASTARNTRRWPLALFFRFLDIAGVNSHIIYVANNMSSYDYQNFRRLPFLQRLAINLLEEHLEERAKVKSVPKDIQHFLAKYRNEDVSSITQGKNLPRSGACHACGTRKNNKTTVRCSLCTRFVCKKHCTYIIKCHSCQNSESSEASMED</sequence>
<feature type="domain" description="PiggyBac transposable element-derived protein" evidence="1">
    <location>
        <begin position="11"/>
        <end position="64"/>
    </location>
</feature>
<dbReference type="Pfam" id="PF13843">
    <property type="entry name" value="DDE_Tnp_1_7"/>
    <property type="match status" value="1"/>
</dbReference>
<dbReference type="PANTHER" id="PTHR46599:SF6">
    <property type="entry name" value="DUAL SPECIFICITY PHOSPHATASE 26"/>
    <property type="match status" value="1"/>
</dbReference>
<dbReference type="InterPro" id="IPR029526">
    <property type="entry name" value="PGBD"/>
</dbReference>
<dbReference type="AlphaFoldDB" id="A0A8B8G837"/>
<name>A0A8B8G837_9HEMI</name>
<dbReference type="OrthoDB" id="6586816at2759"/>
<dbReference type="GeneID" id="112689762"/>
<organism evidence="2 3">
    <name type="scientific">Sipha flava</name>
    <name type="common">yellow sugarcane aphid</name>
    <dbReference type="NCBI Taxonomy" id="143950"/>
    <lineage>
        <taxon>Eukaryota</taxon>
        <taxon>Metazoa</taxon>
        <taxon>Ecdysozoa</taxon>
        <taxon>Arthropoda</taxon>
        <taxon>Hexapoda</taxon>
        <taxon>Insecta</taxon>
        <taxon>Pterygota</taxon>
        <taxon>Neoptera</taxon>
        <taxon>Paraneoptera</taxon>
        <taxon>Hemiptera</taxon>
        <taxon>Sternorrhyncha</taxon>
        <taxon>Aphidomorpha</taxon>
        <taxon>Aphidoidea</taxon>
        <taxon>Aphididae</taxon>
        <taxon>Sipha</taxon>
    </lineage>
</organism>
<keyword evidence="2" id="KW-1185">Reference proteome</keyword>
<evidence type="ECO:0000313" key="3">
    <source>
        <dbReference type="RefSeq" id="XP_025419389.1"/>
    </source>
</evidence>
<dbReference type="Proteomes" id="UP000694846">
    <property type="component" value="Unplaced"/>
</dbReference>